<dbReference type="SUPFAM" id="SSF54368">
    <property type="entry name" value="Glutamine synthetase, N-terminal domain"/>
    <property type="match status" value="1"/>
</dbReference>
<dbReference type="PANTHER" id="PTHR43407">
    <property type="entry name" value="GLUTAMINE SYNTHETASE"/>
    <property type="match status" value="1"/>
</dbReference>
<dbReference type="GO" id="GO:0016020">
    <property type="term" value="C:membrane"/>
    <property type="evidence" value="ECO:0007669"/>
    <property type="project" value="TreeGrafter"/>
</dbReference>
<accession>A0A930BWE2</accession>
<evidence type="ECO:0000259" key="4">
    <source>
        <dbReference type="PROSITE" id="PS51986"/>
    </source>
</evidence>
<dbReference type="SMART" id="SM01230">
    <property type="entry name" value="Gln-synt_C"/>
    <property type="match status" value="1"/>
</dbReference>
<protein>
    <submittedName>
        <fullName evidence="6">Glutamine synthetase</fullName>
    </submittedName>
</protein>
<gene>
    <name evidence="6" type="ORF">HXL68_13450</name>
</gene>
<dbReference type="GO" id="GO:0004356">
    <property type="term" value="F:glutamine synthetase activity"/>
    <property type="evidence" value="ECO:0007669"/>
    <property type="project" value="InterPro"/>
</dbReference>
<evidence type="ECO:0000256" key="3">
    <source>
        <dbReference type="RuleBase" id="RU000384"/>
    </source>
</evidence>
<feature type="domain" description="GS catalytic" evidence="5">
    <location>
        <begin position="136"/>
        <end position="434"/>
    </location>
</feature>
<dbReference type="EMBL" id="JABZMI010000334">
    <property type="protein sequence ID" value="MBF1166032.1"/>
    <property type="molecule type" value="Genomic_DNA"/>
</dbReference>
<comment type="caution">
    <text evidence="6">The sequence shown here is derived from an EMBL/GenBank/DDBJ whole genome shotgun (WGS) entry which is preliminary data.</text>
</comment>
<reference evidence="6" key="1">
    <citation type="submission" date="2020-04" db="EMBL/GenBank/DDBJ databases">
        <title>Deep metagenomics examines the oral microbiome during advanced dental caries in children, revealing novel taxa and co-occurrences with host molecules.</title>
        <authorList>
            <person name="Baker J.L."/>
            <person name="Morton J.T."/>
            <person name="Dinis M."/>
            <person name="Alvarez R."/>
            <person name="Tran N.C."/>
            <person name="Knight R."/>
            <person name="Edlund A."/>
        </authorList>
    </citation>
    <scope>NUCLEOTIDE SEQUENCE</scope>
    <source>
        <strain evidence="6">JCVI_32_bin.24</strain>
    </source>
</reference>
<dbReference type="PROSITE" id="PS51987">
    <property type="entry name" value="GS_CATALYTIC"/>
    <property type="match status" value="1"/>
</dbReference>
<sequence>MSNLIDNAGSKNYDPVLSLSTPEEAKAFVQKVADAGYDYVRFEIADMAGMSRGKTIPIQHIEGYMRSGLNLYGGAVALDSYSIPVRNSGYHEEVNYQDCAMVVDQDTLSPVPWLERTGRVICDTMWYDGRSQMAAPRLLLKKMLKLADSLGYTVKTGHEYEFYVVDAATRKPIFDGQPIFATGKTHGTPAIDSLIRVLNQQDIDIITYNVEHGPGQVEINYSALDGVAAADRAFIFKNTVKEYLPRHGLQGTFMTKPYKGLSGSCSHFHLSLLDKKTGENVFLDLADPDGLSGKFKSFIQGVLDHAKASMAIWTPTPNCYRRIRPGIFAPSNISWGIQDRTASVRVKASRDDQTHMELRVPAAMSNPYLVSASTIAAGLLGLMQERQLMPAGEGPKEEDGRYVKLPTEMHDALEALEADTALCDLLGDEFIRVY</sequence>
<feature type="non-terminal residue" evidence="6">
    <location>
        <position position="434"/>
    </location>
</feature>
<dbReference type="InterPro" id="IPR008147">
    <property type="entry name" value="Gln_synt_N"/>
</dbReference>
<name>A0A930BWE2_9RHOO</name>
<feature type="domain" description="GS beta-grasp" evidence="4">
    <location>
        <begin position="35"/>
        <end position="129"/>
    </location>
</feature>
<dbReference type="Proteomes" id="UP000718593">
    <property type="component" value="Unassembled WGS sequence"/>
</dbReference>
<evidence type="ECO:0000256" key="2">
    <source>
        <dbReference type="PROSITE-ProRule" id="PRU01330"/>
    </source>
</evidence>
<dbReference type="SUPFAM" id="SSF55931">
    <property type="entry name" value="Glutamine synthetase/guanido kinase"/>
    <property type="match status" value="1"/>
</dbReference>
<comment type="similarity">
    <text evidence="1 2 3">Belongs to the glutamine synthetase family.</text>
</comment>
<evidence type="ECO:0000313" key="7">
    <source>
        <dbReference type="Proteomes" id="UP000718593"/>
    </source>
</evidence>
<dbReference type="Gene3D" id="3.30.590.10">
    <property type="entry name" value="Glutamine synthetase/guanido kinase, catalytic domain"/>
    <property type="match status" value="1"/>
</dbReference>
<dbReference type="AlphaFoldDB" id="A0A930BWE2"/>
<dbReference type="GO" id="GO:0005737">
    <property type="term" value="C:cytoplasm"/>
    <property type="evidence" value="ECO:0007669"/>
    <property type="project" value="TreeGrafter"/>
</dbReference>
<proteinExistence type="inferred from homology"/>
<dbReference type="Gene3D" id="3.10.20.70">
    <property type="entry name" value="Glutamine synthetase, N-terminal domain"/>
    <property type="match status" value="1"/>
</dbReference>
<dbReference type="Pfam" id="PF00120">
    <property type="entry name" value="Gln-synt_C"/>
    <property type="match status" value="1"/>
</dbReference>
<dbReference type="InterPro" id="IPR036651">
    <property type="entry name" value="Gln_synt_N_sf"/>
</dbReference>
<dbReference type="InterPro" id="IPR008146">
    <property type="entry name" value="Gln_synth_cat_dom"/>
</dbReference>
<dbReference type="PANTHER" id="PTHR43407:SF1">
    <property type="entry name" value="LENGSIN"/>
    <property type="match status" value="1"/>
</dbReference>
<dbReference type="InterPro" id="IPR014746">
    <property type="entry name" value="Gln_synth/guanido_kin_cat_dom"/>
</dbReference>
<evidence type="ECO:0000256" key="1">
    <source>
        <dbReference type="ARBA" id="ARBA00009897"/>
    </source>
</evidence>
<evidence type="ECO:0000259" key="5">
    <source>
        <dbReference type="PROSITE" id="PS51987"/>
    </source>
</evidence>
<dbReference type="GO" id="GO:0006542">
    <property type="term" value="P:glutamine biosynthetic process"/>
    <property type="evidence" value="ECO:0007669"/>
    <property type="project" value="InterPro"/>
</dbReference>
<evidence type="ECO:0000313" key="6">
    <source>
        <dbReference type="EMBL" id="MBF1166032.1"/>
    </source>
</evidence>
<dbReference type="PROSITE" id="PS51986">
    <property type="entry name" value="GS_BETA_GRASP"/>
    <property type="match status" value="1"/>
</dbReference>
<organism evidence="6 7">
    <name type="scientific">Dechloromonas agitata</name>
    <dbReference type="NCBI Taxonomy" id="73030"/>
    <lineage>
        <taxon>Bacteria</taxon>
        <taxon>Pseudomonadati</taxon>
        <taxon>Pseudomonadota</taxon>
        <taxon>Betaproteobacteria</taxon>
        <taxon>Rhodocyclales</taxon>
        <taxon>Azonexaceae</taxon>
        <taxon>Dechloromonas</taxon>
    </lineage>
</organism>